<keyword evidence="2 4" id="KW-0863">Zinc-finger</keyword>
<dbReference type="PANTHER" id="PTHR43102">
    <property type="entry name" value="SLR1143 PROTEIN"/>
    <property type="match status" value="1"/>
</dbReference>
<dbReference type="Gene3D" id="3.30.40.10">
    <property type="entry name" value="Zinc/RING finger domain, C3HC4 (zinc finger)"/>
    <property type="match status" value="1"/>
</dbReference>
<name>G5A9F5_PHYSP</name>
<proteinExistence type="predicted"/>
<evidence type="ECO:0000259" key="5">
    <source>
        <dbReference type="PROSITE" id="PS50178"/>
    </source>
</evidence>
<dbReference type="PROSITE" id="PS50178">
    <property type="entry name" value="ZF_FYVE"/>
    <property type="match status" value="1"/>
</dbReference>
<evidence type="ECO:0000256" key="2">
    <source>
        <dbReference type="ARBA" id="ARBA00022771"/>
    </source>
</evidence>
<dbReference type="Proteomes" id="UP000002640">
    <property type="component" value="Unassembled WGS sequence"/>
</dbReference>
<evidence type="ECO:0000256" key="4">
    <source>
        <dbReference type="PROSITE-ProRule" id="PRU00091"/>
    </source>
</evidence>
<dbReference type="GO" id="GO:0008270">
    <property type="term" value="F:zinc ion binding"/>
    <property type="evidence" value="ECO:0007669"/>
    <property type="project" value="UniProtKB-KW"/>
</dbReference>
<dbReference type="SUPFAM" id="SSF57903">
    <property type="entry name" value="FYVE/PHD zinc finger"/>
    <property type="match status" value="1"/>
</dbReference>
<evidence type="ECO:0000313" key="6">
    <source>
        <dbReference type="EMBL" id="EGZ08530.1"/>
    </source>
</evidence>
<dbReference type="InterPro" id="IPR011011">
    <property type="entry name" value="Znf_FYVE_PHD"/>
</dbReference>
<dbReference type="RefSeq" id="XP_009536702.1">
    <property type="nucleotide sequence ID" value="XM_009538407.1"/>
</dbReference>
<evidence type="ECO:0000256" key="1">
    <source>
        <dbReference type="ARBA" id="ARBA00022723"/>
    </source>
</evidence>
<keyword evidence="1" id="KW-0479">Metal-binding</keyword>
<dbReference type="KEGG" id="psoj:PHYSODRAFT_319150"/>
<dbReference type="PANTHER" id="PTHR43102:SF2">
    <property type="entry name" value="GAF DOMAIN-CONTAINING PROTEIN"/>
    <property type="match status" value="1"/>
</dbReference>
<feature type="domain" description="FYVE-type" evidence="5">
    <location>
        <begin position="318"/>
        <end position="397"/>
    </location>
</feature>
<reference evidence="6 7" key="1">
    <citation type="journal article" date="2006" name="Science">
        <title>Phytophthora genome sequences uncover evolutionary origins and mechanisms of pathogenesis.</title>
        <authorList>
            <person name="Tyler B.M."/>
            <person name="Tripathy S."/>
            <person name="Zhang X."/>
            <person name="Dehal P."/>
            <person name="Jiang R.H."/>
            <person name="Aerts A."/>
            <person name="Arredondo F.D."/>
            <person name="Baxter L."/>
            <person name="Bensasson D."/>
            <person name="Beynon J.L."/>
            <person name="Chapman J."/>
            <person name="Damasceno C.M."/>
            <person name="Dorrance A.E."/>
            <person name="Dou D."/>
            <person name="Dickerman A.W."/>
            <person name="Dubchak I.L."/>
            <person name="Garbelotto M."/>
            <person name="Gijzen M."/>
            <person name="Gordon S.G."/>
            <person name="Govers F."/>
            <person name="Grunwald N.J."/>
            <person name="Huang W."/>
            <person name="Ivors K.L."/>
            <person name="Jones R.W."/>
            <person name="Kamoun S."/>
            <person name="Krampis K."/>
            <person name="Lamour K.H."/>
            <person name="Lee M.K."/>
            <person name="McDonald W.H."/>
            <person name="Medina M."/>
            <person name="Meijer H.J."/>
            <person name="Nordberg E.K."/>
            <person name="Maclean D.J."/>
            <person name="Ospina-Giraldo M.D."/>
            <person name="Morris P.F."/>
            <person name="Phuntumart V."/>
            <person name="Putnam N.H."/>
            <person name="Rash S."/>
            <person name="Rose J.K."/>
            <person name="Sakihama Y."/>
            <person name="Salamov A.A."/>
            <person name="Savidor A."/>
            <person name="Scheuring C.F."/>
            <person name="Smith B.M."/>
            <person name="Sobral B.W."/>
            <person name="Terry A."/>
            <person name="Torto-Alalibo T.A."/>
            <person name="Win J."/>
            <person name="Xu Z."/>
            <person name="Zhang H."/>
            <person name="Grigoriev I.V."/>
            <person name="Rokhsar D.S."/>
            <person name="Boore J.L."/>
        </authorList>
    </citation>
    <scope>NUCLEOTIDE SEQUENCE [LARGE SCALE GENOMIC DNA]</scope>
    <source>
        <strain evidence="6 7">P6497</strain>
    </source>
</reference>
<keyword evidence="3" id="KW-0862">Zinc</keyword>
<dbReference type="EMBL" id="JH159161">
    <property type="protein sequence ID" value="EGZ08530.1"/>
    <property type="molecule type" value="Genomic_DNA"/>
</dbReference>
<sequence length="411" mass="45653">MSRTAQCKISGHAPAARILRRVREDATDMALLVTSTPADSWRFVEESNNCRLYELTGDALPSCISTVETFGAGGGGHPSEFYMVRAITTLDADVDELLSFFKTSHTRAFLDNGVTLDKLTCTTPPASAQDHDGVWSSYSVDDAYAANWLTLRSLNKLVGVDSCHDFTMMCYQDVFERHPDKSVERLGLRNGRRAVHDVMASRSLIGVHTFSSMNFSDIPELPKSSKTERLHFRNSGVVIETTNDPDSVRVSLFLSLMPNKQILKTVAASPRIRATQTHGSSLLKKYVKWLQSLAACLGNLTEAEKPGVTIERLTKMEWVESDHCFLCLKTFRTLTMRRCHHCRFCGEAVCSSCSGFIDMSAFDVSYIERDGVDGGSRHSREEAAETRGCATCIAELQMNLSPTIHKHEIFG</sequence>
<evidence type="ECO:0000256" key="3">
    <source>
        <dbReference type="ARBA" id="ARBA00022833"/>
    </source>
</evidence>
<dbReference type="InterPro" id="IPR023393">
    <property type="entry name" value="START-like_dom_sf"/>
</dbReference>
<dbReference type="InterPro" id="IPR000306">
    <property type="entry name" value="Znf_FYVE"/>
</dbReference>
<dbReference type="GeneID" id="20644291"/>
<protein>
    <recommendedName>
        <fullName evidence="5">FYVE-type domain-containing protein</fullName>
    </recommendedName>
</protein>
<dbReference type="InterPro" id="IPR017455">
    <property type="entry name" value="Znf_FYVE-rel"/>
</dbReference>
<dbReference type="InParanoid" id="G5A9F5"/>
<accession>G5A9F5</accession>
<gene>
    <name evidence="6" type="ORF">PHYSODRAFT_319150</name>
</gene>
<dbReference type="AlphaFoldDB" id="G5A9F5"/>
<dbReference type="Pfam" id="PF01363">
    <property type="entry name" value="FYVE"/>
    <property type="match status" value="1"/>
</dbReference>
<dbReference type="STRING" id="1094619.G5A9F5"/>
<dbReference type="InterPro" id="IPR013083">
    <property type="entry name" value="Znf_RING/FYVE/PHD"/>
</dbReference>
<organism evidence="6 7">
    <name type="scientific">Phytophthora sojae (strain P6497)</name>
    <name type="common">Soybean stem and root rot agent</name>
    <name type="synonym">Phytophthora megasperma f. sp. glycines</name>
    <dbReference type="NCBI Taxonomy" id="1094619"/>
    <lineage>
        <taxon>Eukaryota</taxon>
        <taxon>Sar</taxon>
        <taxon>Stramenopiles</taxon>
        <taxon>Oomycota</taxon>
        <taxon>Peronosporomycetes</taxon>
        <taxon>Peronosporales</taxon>
        <taxon>Peronosporaceae</taxon>
        <taxon>Phytophthora</taxon>
    </lineage>
</organism>
<evidence type="ECO:0000313" key="7">
    <source>
        <dbReference type="Proteomes" id="UP000002640"/>
    </source>
</evidence>
<dbReference type="SUPFAM" id="SSF55961">
    <property type="entry name" value="Bet v1-like"/>
    <property type="match status" value="1"/>
</dbReference>
<dbReference type="OMA" id="DAYAANW"/>
<dbReference type="Gene3D" id="3.30.530.20">
    <property type="match status" value="1"/>
</dbReference>
<dbReference type="SMART" id="SM00064">
    <property type="entry name" value="FYVE"/>
    <property type="match status" value="1"/>
</dbReference>
<keyword evidence="7" id="KW-1185">Reference proteome</keyword>